<evidence type="ECO:0008006" key="3">
    <source>
        <dbReference type="Google" id="ProtNLM"/>
    </source>
</evidence>
<sequence length="211" mass="23368">MAYRDFKSLNLALASFKLTLVNTPNLFAAIPRIEPTNLLSEFLNRYQLLATNIGTEKAKSELIIAPILLDVYSRYGGQVSYFSGNTLTVDVEQGLNGECDFILSASSNQIEISTPIVTVVEAKDDNIKTGLGQCTAQLVGAQRFNNRQGITLPVYGAVTTGTNWKFLRLSSSVLEIDLSDYFVLPQLNQVLGILNYPFQQYFSLPSRSPER</sequence>
<evidence type="ECO:0000313" key="1">
    <source>
        <dbReference type="EMBL" id="GET39187.1"/>
    </source>
</evidence>
<dbReference type="AlphaFoldDB" id="A0AAV3XFP6"/>
<gene>
    <name evidence="1" type="ORF">MiSe_39510</name>
</gene>
<comment type="caution">
    <text evidence="1">The sequence shown here is derived from an EMBL/GenBank/DDBJ whole genome shotgun (WGS) entry which is preliminary data.</text>
</comment>
<dbReference type="RefSeq" id="WP_226584264.1">
    <property type="nucleotide sequence ID" value="NZ_BLAY01000060.1"/>
</dbReference>
<proteinExistence type="predicted"/>
<organism evidence="1 2">
    <name type="scientific">Microseira wollei NIES-4236</name>
    <dbReference type="NCBI Taxonomy" id="2530354"/>
    <lineage>
        <taxon>Bacteria</taxon>
        <taxon>Bacillati</taxon>
        <taxon>Cyanobacteriota</taxon>
        <taxon>Cyanophyceae</taxon>
        <taxon>Oscillatoriophycideae</taxon>
        <taxon>Aerosakkonematales</taxon>
        <taxon>Aerosakkonemataceae</taxon>
        <taxon>Microseira</taxon>
    </lineage>
</organism>
<keyword evidence="2" id="KW-1185">Reference proteome</keyword>
<name>A0AAV3XFP6_9CYAN</name>
<dbReference type="EMBL" id="BLAY01000060">
    <property type="protein sequence ID" value="GET39187.1"/>
    <property type="molecule type" value="Genomic_DNA"/>
</dbReference>
<protein>
    <recommendedName>
        <fullName evidence="3">Restriction endonuclease</fullName>
    </recommendedName>
</protein>
<evidence type="ECO:0000313" key="2">
    <source>
        <dbReference type="Proteomes" id="UP001050975"/>
    </source>
</evidence>
<dbReference type="Proteomes" id="UP001050975">
    <property type="component" value="Unassembled WGS sequence"/>
</dbReference>
<accession>A0AAV3XFP6</accession>
<reference evidence="1" key="1">
    <citation type="submission" date="2019-10" db="EMBL/GenBank/DDBJ databases">
        <title>Draft genome sequece of Microseira wollei NIES-4236.</title>
        <authorList>
            <person name="Yamaguchi H."/>
            <person name="Suzuki S."/>
            <person name="Kawachi M."/>
        </authorList>
    </citation>
    <scope>NUCLEOTIDE SEQUENCE</scope>
    <source>
        <strain evidence="1">NIES-4236</strain>
    </source>
</reference>